<dbReference type="PANTHER" id="PTHR34239">
    <property type="entry name" value="APPLE DOMAIN-CONTAINING PROTEIN"/>
    <property type="match status" value="1"/>
</dbReference>
<reference evidence="3" key="1">
    <citation type="submission" date="2025-08" db="UniProtKB">
        <authorList>
            <consortium name="RefSeq"/>
        </authorList>
    </citation>
    <scope>IDENTIFICATION</scope>
    <source>
        <tissue evidence="3">Whole body</tissue>
    </source>
</reference>
<sequence>MGKKRSKSRSRSRFRSQDSKRRKDDKLDKLSSRVNNLTKIVEANHLNFPHESWEVFAHTASPGPYDHGNFNKENDPDIGNTVKDTLEAEQVESDEKDQAGQTPTKDFILKVLGMDPDDCMFKELKCHPELKNTWLKWKTEGLSEKNKKEILKAYNRKGDFYTESPKLNPEIVPLLANRAKKRDQHFAETQNCVDTAISALSAAVSMLLEQPEEGVDEDLLTDYISHAGQILIDVFYQQSIARKSFITPHLNKNIKPIVGSILSNEWL</sequence>
<organism evidence="2 3">
    <name type="scientific">Polistes dominula</name>
    <name type="common">European paper wasp</name>
    <name type="synonym">Vespa dominula</name>
    <dbReference type="NCBI Taxonomy" id="743375"/>
    <lineage>
        <taxon>Eukaryota</taxon>
        <taxon>Metazoa</taxon>
        <taxon>Ecdysozoa</taxon>
        <taxon>Arthropoda</taxon>
        <taxon>Hexapoda</taxon>
        <taxon>Insecta</taxon>
        <taxon>Pterygota</taxon>
        <taxon>Neoptera</taxon>
        <taxon>Endopterygota</taxon>
        <taxon>Hymenoptera</taxon>
        <taxon>Apocrita</taxon>
        <taxon>Aculeata</taxon>
        <taxon>Vespoidea</taxon>
        <taxon>Vespidae</taxon>
        <taxon>Polistinae</taxon>
        <taxon>Polistini</taxon>
        <taxon>Polistes</taxon>
    </lineage>
</organism>
<dbReference type="RefSeq" id="XP_015187842.1">
    <property type="nucleotide sequence ID" value="XM_015332356.1"/>
</dbReference>
<evidence type="ECO:0000313" key="2">
    <source>
        <dbReference type="Proteomes" id="UP000694924"/>
    </source>
</evidence>
<accession>A0ABM1J5V4</accession>
<evidence type="ECO:0000313" key="3">
    <source>
        <dbReference type="RefSeq" id="XP_015187842.1"/>
    </source>
</evidence>
<name>A0ABM1J5V4_POLDO</name>
<proteinExistence type="predicted"/>
<gene>
    <name evidence="3" type="primary">LOC107072430</name>
</gene>
<dbReference type="Proteomes" id="UP000694924">
    <property type="component" value="Unplaced"/>
</dbReference>
<protein>
    <submittedName>
        <fullName evidence="3">Uncharacterized protein LOC107072430</fullName>
    </submittedName>
</protein>
<feature type="region of interest" description="Disordered" evidence="1">
    <location>
        <begin position="1"/>
        <end position="34"/>
    </location>
</feature>
<dbReference type="PANTHER" id="PTHR34239:SF2">
    <property type="entry name" value="TRANSPOSABLE ELEMENT P TRANSPOSASE_THAP9 CONSERVED DOMAIN-CONTAINING PROTEIN"/>
    <property type="match status" value="1"/>
</dbReference>
<keyword evidence="2" id="KW-1185">Reference proteome</keyword>
<dbReference type="GeneID" id="107072430"/>
<evidence type="ECO:0000256" key="1">
    <source>
        <dbReference type="SAM" id="MobiDB-lite"/>
    </source>
</evidence>
<feature type="compositionally biased region" description="Basic residues" evidence="1">
    <location>
        <begin position="1"/>
        <end position="14"/>
    </location>
</feature>
<feature type="compositionally biased region" description="Basic and acidic residues" evidence="1">
    <location>
        <begin position="15"/>
        <end position="31"/>
    </location>
</feature>